<dbReference type="AlphaFoldDB" id="A0AAD5BXP1"/>
<gene>
    <name evidence="1" type="ORF">M8C21_032034</name>
</gene>
<name>A0AAD5BXP1_AMBAR</name>
<keyword evidence="2" id="KW-1185">Reference proteome</keyword>
<proteinExistence type="predicted"/>
<evidence type="ECO:0000313" key="2">
    <source>
        <dbReference type="Proteomes" id="UP001206925"/>
    </source>
</evidence>
<sequence length="195" mass="21473">MKNSYDTISGVRFAVNPSDLTSIEHRHEATCLNDQARLVFTTLTVVLKHLDSSLITSLPTEAAEIELLVRYPYGHVILRLGFIYGNCRGGNLELPLDVIGSPLEEGAPDALGEQERASRESWLDKTRIVSVVLQEEARTVRQLLNARSANRLSSCCEGGAHTSATVAHEDNNPHNWCISLLVGSNKIYCASLWNS</sequence>
<accession>A0AAD5BXP1</accession>
<dbReference type="EMBL" id="JAMZMK010010795">
    <property type="protein sequence ID" value="KAI7730354.1"/>
    <property type="molecule type" value="Genomic_DNA"/>
</dbReference>
<protein>
    <submittedName>
        <fullName evidence="1">Uncharacterized protein</fullName>
    </submittedName>
</protein>
<organism evidence="1 2">
    <name type="scientific">Ambrosia artemisiifolia</name>
    <name type="common">Common ragweed</name>
    <dbReference type="NCBI Taxonomy" id="4212"/>
    <lineage>
        <taxon>Eukaryota</taxon>
        <taxon>Viridiplantae</taxon>
        <taxon>Streptophyta</taxon>
        <taxon>Embryophyta</taxon>
        <taxon>Tracheophyta</taxon>
        <taxon>Spermatophyta</taxon>
        <taxon>Magnoliopsida</taxon>
        <taxon>eudicotyledons</taxon>
        <taxon>Gunneridae</taxon>
        <taxon>Pentapetalae</taxon>
        <taxon>asterids</taxon>
        <taxon>campanulids</taxon>
        <taxon>Asterales</taxon>
        <taxon>Asteraceae</taxon>
        <taxon>Asteroideae</taxon>
        <taxon>Heliantheae alliance</taxon>
        <taxon>Heliantheae</taxon>
        <taxon>Ambrosia</taxon>
    </lineage>
</organism>
<dbReference type="Proteomes" id="UP001206925">
    <property type="component" value="Unassembled WGS sequence"/>
</dbReference>
<comment type="caution">
    <text evidence="1">The sequence shown here is derived from an EMBL/GenBank/DDBJ whole genome shotgun (WGS) entry which is preliminary data.</text>
</comment>
<evidence type="ECO:0000313" key="1">
    <source>
        <dbReference type="EMBL" id="KAI7730354.1"/>
    </source>
</evidence>
<reference evidence="1" key="1">
    <citation type="submission" date="2022-06" db="EMBL/GenBank/DDBJ databases">
        <title>Uncovering the hologenomic basis of an extraordinary plant invasion.</title>
        <authorList>
            <person name="Bieker V.C."/>
            <person name="Martin M.D."/>
            <person name="Gilbert T."/>
            <person name="Hodgins K."/>
            <person name="Battlay P."/>
            <person name="Petersen B."/>
            <person name="Wilson J."/>
        </authorList>
    </citation>
    <scope>NUCLEOTIDE SEQUENCE</scope>
    <source>
        <strain evidence="1">AA19_3_7</strain>
        <tissue evidence="1">Leaf</tissue>
    </source>
</reference>
<feature type="non-terminal residue" evidence="1">
    <location>
        <position position="1"/>
    </location>
</feature>